<protein>
    <submittedName>
        <fullName evidence="1">Uncharacterized protein</fullName>
    </submittedName>
</protein>
<sequence length="104" mass="12296">MCIPICTRLNPGKLTNKTYKLNNEVCETLKEYLVLLDIIDYEYIENIKNTSELPYLNEYFVVSKKIKIQITFNELHKQHMVYGRSKTSKLDILLNEGSYFLKIN</sequence>
<keyword evidence="2" id="KW-1185">Reference proteome</keyword>
<comment type="caution">
    <text evidence="1">The sequence shown here is derived from an EMBL/GenBank/DDBJ whole genome shotgun (WGS) entry which is preliminary data.</text>
</comment>
<proteinExistence type="predicted"/>
<dbReference type="AlphaFoldDB" id="A0A177AYM3"/>
<evidence type="ECO:0000313" key="2">
    <source>
        <dbReference type="Proteomes" id="UP000078046"/>
    </source>
</evidence>
<gene>
    <name evidence="1" type="ORF">A3Q56_05329</name>
</gene>
<name>A0A177AYM3_9BILA</name>
<reference evidence="1 2" key="1">
    <citation type="submission" date="2016-04" db="EMBL/GenBank/DDBJ databases">
        <title>The genome of Intoshia linei affirms orthonectids as highly simplified spiralians.</title>
        <authorList>
            <person name="Mikhailov K.V."/>
            <person name="Slusarev G.S."/>
            <person name="Nikitin M.A."/>
            <person name="Logacheva M.D."/>
            <person name="Penin A."/>
            <person name="Aleoshin V."/>
            <person name="Panchin Y.V."/>
        </authorList>
    </citation>
    <scope>NUCLEOTIDE SEQUENCE [LARGE SCALE GENOMIC DNA]</scope>
    <source>
        <strain evidence="1">Intl2013</strain>
        <tissue evidence="1">Whole animal</tissue>
    </source>
</reference>
<evidence type="ECO:0000313" key="1">
    <source>
        <dbReference type="EMBL" id="OAF66950.1"/>
    </source>
</evidence>
<dbReference type="EMBL" id="LWCA01000785">
    <property type="protein sequence ID" value="OAF66950.1"/>
    <property type="molecule type" value="Genomic_DNA"/>
</dbReference>
<organism evidence="1 2">
    <name type="scientific">Intoshia linei</name>
    <dbReference type="NCBI Taxonomy" id="1819745"/>
    <lineage>
        <taxon>Eukaryota</taxon>
        <taxon>Metazoa</taxon>
        <taxon>Spiralia</taxon>
        <taxon>Lophotrochozoa</taxon>
        <taxon>Mesozoa</taxon>
        <taxon>Orthonectida</taxon>
        <taxon>Rhopaluridae</taxon>
        <taxon>Intoshia</taxon>
    </lineage>
</organism>
<accession>A0A177AYM3</accession>
<dbReference type="Proteomes" id="UP000078046">
    <property type="component" value="Unassembled WGS sequence"/>
</dbReference>